<accession>A0A6A7ANW9</accession>
<dbReference type="EMBL" id="MU006362">
    <property type="protein sequence ID" value="KAF2844822.1"/>
    <property type="molecule type" value="Genomic_DNA"/>
</dbReference>
<feature type="region of interest" description="Disordered" evidence="1">
    <location>
        <begin position="1"/>
        <end position="26"/>
    </location>
</feature>
<evidence type="ECO:0000313" key="2">
    <source>
        <dbReference type="EMBL" id="KAF2844822.1"/>
    </source>
</evidence>
<feature type="compositionally biased region" description="Polar residues" evidence="1">
    <location>
        <begin position="1"/>
        <end position="19"/>
    </location>
</feature>
<name>A0A6A7ANW9_9PLEO</name>
<dbReference type="Proteomes" id="UP000799423">
    <property type="component" value="Unassembled WGS sequence"/>
</dbReference>
<protein>
    <submittedName>
        <fullName evidence="2">Uncharacterized protein</fullName>
    </submittedName>
</protein>
<evidence type="ECO:0000256" key="1">
    <source>
        <dbReference type="SAM" id="MobiDB-lite"/>
    </source>
</evidence>
<keyword evidence="3" id="KW-1185">Reference proteome</keyword>
<proteinExistence type="predicted"/>
<reference evidence="2" key="1">
    <citation type="submission" date="2020-01" db="EMBL/GenBank/DDBJ databases">
        <authorList>
            <consortium name="DOE Joint Genome Institute"/>
            <person name="Haridas S."/>
            <person name="Albert R."/>
            <person name="Binder M."/>
            <person name="Bloem J."/>
            <person name="Labutti K."/>
            <person name="Salamov A."/>
            <person name="Andreopoulos B."/>
            <person name="Baker S.E."/>
            <person name="Barry K."/>
            <person name="Bills G."/>
            <person name="Bluhm B.H."/>
            <person name="Cannon C."/>
            <person name="Castanera R."/>
            <person name="Culley D.E."/>
            <person name="Daum C."/>
            <person name="Ezra D."/>
            <person name="Gonzalez J.B."/>
            <person name="Henrissat B."/>
            <person name="Kuo A."/>
            <person name="Liang C."/>
            <person name="Lipzen A."/>
            <person name="Lutzoni F."/>
            <person name="Magnuson J."/>
            <person name="Mondo S."/>
            <person name="Nolan M."/>
            <person name="Ohm R."/>
            <person name="Pangilinan J."/>
            <person name="Park H.-J."/>
            <person name="Ramirez L."/>
            <person name="Alfaro M."/>
            <person name="Sun H."/>
            <person name="Tritt A."/>
            <person name="Yoshinaga Y."/>
            <person name="Zwiers L.-H."/>
            <person name="Turgeon B.G."/>
            <person name="Goodwin S.B."/>
            <person name="Spatafora J.W."/>
            <person name="Crous P.W."/>
            <person name="Grigoriev I.V."/>
        </authorList>
    </citation>
    <scope>NUCLEOTIDE SEQUENCE</scope>
    <source>
        <strain evidence="2">IPT5</strain>
    </source>
</reference>
<sequence length="231" mass="26079">MYEQSGYSFTSVRTTPSPKSTHEDRQSRRLRYLGPFLTCCGLKHRARELSCTIPMFTPQSIASCGLYVMQSPVRCFISGRTFSERMRQISTFSLLNLPANPDLGAPMQSERRIIMHMHVPRPPKKPTTLSVSTNINALRTCITRKKLIRSTLPVSRSSIIPDPLRHPMLYPRYSCSSSCLPCTSSARHCLSTRTLKTLYYRCVEGIFRVHPTTNHLTGILLLAAHYDAGDA</sequence>
<organism evidence="2 3">
    <name type="scientific">Plenodomus tracheiphilus IPT5</name>
    <dbReference type="NCBI Taxonomy" id="1408161"/>
    <lineage>
        <taxon>Eukaryota</taxon>
        <taxon>Fungi</taxon>
        <taxon>Dikarya</taxon>
        <taxon>Ascomycota</taxon>
        <taxon>Pezizomycotina</taxon>
        <taxon>Dothideomycetes</taxon>
        <taxon>Pleosporomycetidae</taxon>
        <taxon>Pleosporales</taxon>
        <taxon>Pleosporineae</taxon>
        <taxon>Leptosphaeriaceae</taxon>
        <taxon>Plenodomus</taxon>
    </lineage>
</organism>
<gene>
    <name evidence="2" type="ORF">T440DRAFT_301209</name>
</gene>
<evidence type="ECO:0000313" key="3">
    <source>
        <dbReference type="Proteomes" id="UP000799423"/>
    </source>
</evidence>
<dbReference type="AlphaFoldDB" id="A0A6A7ANW9"/>